<dbReference type="PANTHER" id="PTHR39339:SF1">
    <property type="entry name" value="CHAD DOMAIN-CONTAINING PROTEIN"/>
    <property type="match status" value="1"/>
</dbReference>
<dbReference type="SMART" id="SM00880">
    <property type="entry name" value="CHAD"/>
    <property type="match status" value="1"/>
</dbReference>
<feature type="domain" description="CHAD" evidence="1">
    <location>
        <begin position="7"/>
        <end position="274"/>
    </location>
</feature>
<name>A0ABQ1GFX2_9GAMM</name>
<accession>A0ABQ1GFX2</accession>
<sequence>MINKTKHDSLPSLGSALSTLATRECRRLLRALAMRKQRQEGIHEARKSCRRLRSILPLLPPEQPTDAVDHGLRELAHSLAPLRDAHMAVRTAKLLATAHETSITRPVLQALERRCEQMIDHALKQDPHWRQRRVEAQRIVAAIHALSWHDIRPSLAIQTLKHSKRRVKKARRKALALRTPAASHRWRRRARKLRYQLEFLRKARRMAGMKKHRTQQYGEQAKHLSAVTDQLGWRQDFQIFLDAVKQLPNSAKVLALRQELKSKSASWSEAELHA</sequence>
<dbReference type="Pfam" id="PF05235">
    <property type="entry name" value="CHAD"/>
    <property type="match status" value="1"/>
</dbReference>
<evidence type="ECO:0000313" key="3">
    <source>
        <dbReference type="Proteomes" id="UP000620046"/>
    </source>
</evidence>
<dbReference type="Gene3D" id="1.40.20.10">
    <property type="entry name" value="CHAD domain"/>
    <property type="match status" value="1"/>
</dbReference>
<comment type="caution">
    <text evidence="2">The sequence shown here is derived from an EMBL/GenBank/DDBJ whole genome shotgun (WGS) entry which is preliminary data.</text>
</comment>
<dbReference type="PROSITE" id="PS51708">
    <property type="entry name" value="CHAD"/>
    <property type="match status" value="1"/>
</dbReference>
<evidence type="ECO:0000313" key="2">
    <source>
        <dbReference type="EMBL" id="GGA43065.1"/>
    </source>
</evidence>
<protein>
    <recommendedName>
        <fullName evidence="1">CHAD domain-containing protein</fullName>
    </recommendedName>
</protein>
<evidence type="ECO:0000259" key="1">
    <source>
        <dbReference type="PROSITE" id="PS51708"/>
    </source>
</evidence>
<gene>
    <name evidence="2" type="ORF">GCM10010981_35220</name>
</gene>
<dbReference type="InterPro" id="IPR038186">
    <property type="entry name" value="CHAD_dom_sf"/>
</dbReference>
<dbReference type="PANTHER" id="PTHR39339">
    <property type="entry name" value="SLR1444 PROTEIN"/>
    <property type="match status" value="1"/>
</dbReference>
<proteinExistence type="predicted"/>
<organism evidence="2 3">
    <name type="scientific">Dyella nitratireducens</name>
    <dbReference type="NCBI Taxonomy" id="1849580"/>
    <lineage>
        <taxon>Bacteria</taxon>
        <taxon>Pseudomonadati</taxon>
        <taxon>Pseudomonadota</taxon>
        <taxon>Gammaproteobacteria</taxon>
        <taxon>Lysobacterales</taxon>
        <taxon>Rhodanobacteraceae</taxon>
        <taxon>Dyella</taxon>
    </lineage>
</organism>
<dbReference type="InterPro" id="IPR007899">
    <property type="entry name" value="CHAD_dom"/>
</dbReference>
<dbReference type="Proteomes" id="UP000620046">
    <property type="component" value="Unassembled WGS sequence"/>
</dbReference>
<dbReference type="EMBL" id="BMJA01000003">
    <property type="protein sequence ID" value="GGA43065.1"/>
    <property type="molecule type" value="Genomic_DNA"/>
</dbReference>
<reference evidence="3" key="1">
    <citation type="journal article" date="2019" name="Int. J. Syst. Evol. Microbiol.">
        <title>The Global Catalogue of Microorganisms (GCM) 10K type strain sequencing project: providing services to taxonomists for standard genome sequencing and annotation.</title>
        <authorList>
            <consortium name="The Broad Institute Genomics Platform"/>
            <consortium name="The Broad Institute Genome Sequencing Center for Infectious Disease"/>
            <person name="Wu L."/>
            <person name="Ma J."/>
        </authorList>
    </citation>
    <scope>NUCLEOTIDE SEQUENCE [LARGE SCALE GENOMIC DNA]</scope>
    <source>
        <strain evidence="3">CGMCC 1.15439</strain>
    </source>
</reference>
<keyword evidence="3" id="KW-1185">Reference proteome</keyword>
<dbReference type="RefSeq" id="WP_188796214.1">
    <property type="nucleotide sequence ID" value="NZ_BSNP01000004.1"/>
</dbReference>